<gene>
    <name evidence="1" type="ORF">BROFUL_02815</name>
</gene>
<keyword evidence="2" id="KW-1185">Reference proteome</keyword>
<comment type="caution">
    <text evidence="1">The sequence shown here is derived from an EMBL/GenBank/DDBJ whole genome shotgun (WGS) entry which is preliminary data.</text>
</comment>
<protein>
    <submittedName>
        <fullName evidence="1">Uncharacterized protein</fullName>
    </submittedName>
</protein>
<evidence type="ECO:0000313" key="2">
    <source>
        <dbReference type="Proteomes" id="UP000034954"/>
    </source>
</evidence>
<organism evidence="1 2">
    <name type="scientific">Candidatus Brocadia fulgida</name>
    <dbReference type="NCBI Taxonomy" id="380242"/>
    <lineage>
        <taxon>Bacteria</taxon>
        <taxon>Pseudomonadati</taxon>
        <taxon>Planctomycetota</taxon>
        <taxon>Candidatus Brocadiia</taxon>
        <taxon>Candidatus Brocadiales</taxon>
        <taxon>Candidatus Brocadiaceae</taxon>
        <taxon>Candidatus Brocadia</taxon>
    </lineage>
</organism>
<dbReference type="AlphaFoldDB" id="A0A0M2UU23"/>
<accession>A0A0M2UU23</accession>
<name>A0A0M2UU23_9BACT</name>
<dbReference type="Proteomes" id="UP000034954">
    <property type="component" value="Unassembled WGS sequence"/>
</dbReference>
<proteinExistence type="predicted"/>
<reference evidence="1 2" key="1">
    <citation type="journal article" date="2013" name="BMC Microbiol.">
        <title>Identification of the type II cytochrome c maturation pathway in anammox bacteria by comparative genomics.</title>
        <authorList>
            <person name="Ferousi C."/>
            <person name="Speth D.R."/>
            <person name="Reimann J."/>
            <person name="Op den Camp H.J."/>
            <person name="Allen J.W."/>
            <person name="Keltjens J.T."/>
            <person name="Jetten M.S."/>
        </authorList>
    </citation>
    <scope>NUCLEOTIDE SEQUENCE [LARGE SCALE GENOMIC DNA]</scope>
    <source>
        <strain evidence="1">RU1</strain>
    </source>
</reference>
<sequence length="182" mass="20611">MPISTMHRDYEMLPLVDLHAPRAFSSRERTRSVASPDSIIQDLEDAKTMLRLAGLWINLSLENMIDACEKYMVEMRPDNTHVLLSRKADNTVRQKGVRKPHYSHLLAFDNTLVFQAACCLPLKIVAASLDGNPVSGRVLFSAHSDERGGKLVYQFQDTGTEMIVDIQRGESSRAQRYLFRGM</sequence>
<dbReference type="EMBL" id="LAQJ01000265">
    <property type="protein sequence ID" value="KKO18491.1"/>
    <property type="molecule type" value="Genomic_DNA"/>
</dbReference>
<evidence type="ECO:0000313" key="1">
    <source>
        <dbReference type="EMBL" id="KKO18491.1"/>
    </source>
</evidence>